<proteinExistence type="predicted"/>
<feature type="compositionally biased region" description="Polar residues" evidence="7">
    <location>
        <begin position="40"/>
        <end position="61"/>
    </location>
</feature>
<keyword evidence="3" id="KW-0010">Activator</keyword>
<dbReference type="PANTHER" id="PTHR10328">
    <property type="entry name" value="PROTEIN MAX MYC-ASSOCIATED FACTOR X"/>
    <property type="match status" value="1"/>
</dbReference>
<dbReference type="InterPro" id="IPR036638">
    <property type="entry name" value="HLH_DNA-bd_sf"/>
</dbReference>
<protein>
    <recommendedName>
        <fullName evidence="8">BHLH domain-containing protein</fullName>
    </recommendedName>
</protein>
<evidence type="ECO:0000313" key="9">
    <source>
        <dbReference type="EMBL" id="KAI0293491.1"/>
    </source>
</evidence>
<dbReference type="PROSITE" id="PS50888">
    <property type="entry name" value="BHLH"/>
    <property type="match status" value="1"/>
</dbReference>
<comment type="caution">
    <text evidence="9">The sequence shown here is derived from an EMBL/GenBank/DDBJ whole genome shotgun (WGS) entry which is preliminary data.</text>
</comment>
<keyword evidence="10" id="KW-1185">Reference proteome</keyword>
<dbReference type="InterPro" id="IPR011598">
    <property type="entry name" value="bHLH_dom"/>
</dbReference>
<dbReference type="Proteomes" id="UP001203297">
    <property type="component" value="Unassembled WGS sequence"/>
</dbReference>
<dbReference type="SUPFAM" id="SSF47459">
    <property type="entry name" value="HLH, helix-loop-helix DNA-binding domain"/>
    <property type="match status" value="1"/>
</dbReference>
<evidence type="ECO:0000256" key="3">
    <source>
        <dbReference type="ARBA" id="ARBA00023159"/>
    </source>
</evidence>
<dbReference type="GO" id="GO:0003700">
    <property type="term" value="F:DNA-binding transcription factor activity"/>
    <property type="evidence" value="ECO:0007669"/>
    <property type="project" value="TreeGrafter"/>
</dbReference>
<dbReference type="EMBL" id="WTXG01000095">
    <property type="protein sequence ID" value="KAI0293491.1"/>
    <property type="molecule type" value="Genomic_DNA"/>
</dbReference>
<dbReference type="GO" id="GO:0003677">
    <property type="term" value="F:DNA binding"/>
    <property type="evidence" value="ECO:0007669"/>
    <property type="project" value="UniProtKB-KW"/>
</dbReference>
<keyword evidence="2" id="KW-0238">DNA-binding</keyword>
<feature type="compositionally biased region" description="Polar residues" evidence="7">
    <location>
        <begin position="400"/>
        <end position="411"/>
    </location>
</feature>
<accession>A0AAD4LWR4</accession>
<evidence type="ECO:0000256" key="7">
    <source>
        <dbReference type="SAM" id="MobiDB-lite"/>
    </source>
</evidence>
<dbReference type="PANTHER" id="PTHR10328:SF3">
    <property type="entry name" value="PROTEIN MAX"/>
    <property type="match status" value="1"/>
</dbReference>
<dbReference type="GO" id="GO:0046983">
    <property type="term" value="F:protein dimerization activity"/>
    <property type="evidence" value="ECO:0007669"/>
    <property type="project" value="InterPro"/>
</dbReference>
<dbReference type="GO" id="GO:0090575">
    <property type="term" value="C:RNA polymerase II transcription regulator complex"/>
    <property type="evidence" value="ECO:0007669"/>
    <property type="project" value="TreeGrafter"/>
</dbReference>
<evidence type="ECO:0000256" key="4">
    <source>
        <dbReference type="ARBA" id="ARBA00023163"/>
    </source>
</evidence>
<dbReference type="GO" id="GO:0045944">
    <property type="term" value="P:positive regulation of transcription by RNA polymerase II"/>
    <property type="evidence" value="ECO:0007669"/>
    <property type="project" value="TreeGrafter"/>
</dbReference>
<dbReference type="Pfam" id="PF00010">
    <property type="entry name" value="HLH"/>
    <property type="match status" value="1"/>
</dbReference>
<evidence type="ECO:0000256" key="1">
    <source>
        <dbReference type="ARBA" id="ARBA00023015"/>
    </source>
</evidence>
<feature type="compositionally biased region" description="Low complexity" evidence="7">
    <location>
        <begin position="1"/>
        <end position="21"/>
    </location>
</feature>
<evidence type="ECO:0000313" key="10">
    <source>
        <dbReference type="Proteomes" id="UP001203297"/>
    </source>
</evidence>
<feature type="compositionally biased region" description="Basic and acidic residues" evidence="7">
    <location>
        <begin position="72"/>
        <end position="87"/>
    </location>
</feature>
<feature type="coiled-coil region" evidence="6">
    <location>
        <begin position="131"/>
        <end position="158"/>
    </location>
</feature>
<evidence type="ECO:0000256" key="5">
    <source>
        <dbReference type="ARBA" id="ARBA00023242"/>
    </source>
</evidence>
<dbReference type="SMART" id="SM00353">
    <property type="entry name" value="HLH"/>
    <property type="match status" value="1"/>
</dbReference>
<evidence type="ECO:0000256" key="2">
    <source>
        <dbReference type="ARBA" id="ARBA00023125"/>
    </source>
</evidence>
<keyword evidence="6" id="KW-0175">Coiled coil</keyword>
<evidence type="ECO:0000259" key="8">
    <source>
        <dbReference type="PROSITE" id="PS50888"/>
    </source>
</evidence>
<gene>
    <name evidence="9" type="ORF">B0F90DRAFT_1897590</name>
</gene>
<keyword evidence="4" id="KW-0804">Transcription</keyword>
<feature type="domain" description="BHLH" evidence="8">
    <location>
        <begin position="75"/>
        <end position="127"/>
    </location>
</feature>
<name>A0AAD4LWR4_9AGAM</name>
<organism evidence="9 10">
    <name type="scientific">Multifurca ochricompacta</name>
    <dbReference type="NCBI Taxonomy" id="376703"/>
    <lineage>
        <taxon>Eukaryota</taxon>
        <taxon>Fungi</taxon>
        <taxon>Dikarya</taxon>
        <taxon>Basidiomycota</taxon>
        <taxon>Agaricomycotina</taxon>
        <taxon>Agaricomycetes</taxon>
        <taxon>Russulales</taxon>
        <taxon>Russulaceae</taxon>
        <taxon>Multifurca</taxon>
    </lineage>
</organism>
<evidence type="ECO:0000256" key="6">
    <source>
        <dbReference type="SAM" id="Coils"/>
    </source>
</evidence>
<feature type="region of interest" description="Disordered" evidence="7">
    <location>
        <begin position="1"/>
        <end position="87"/>
    </location>
</feature>
<reference evidence="9" key="1">
    <citation type="journal article" date="2022" name="New Phytol.">
        <title>Evolutionary transition to the ectomycorrhizal habit in the genomes of a hyperdiverse lineage of mushroom-forming fungi.</title>
        <authorList>
            <person name="Looney B."/>
            <person name="Miyauchi S."/>
            <person name="Morin E."/>
            <person name="Drula E."/>
            <person name="Courty P.E."/>
            <person name="Kohler A."/>
            <person name="Kuo A."/>
            <person name="LaButti K."/>
            <person name="Pangilinan J."/>
            <person name="Lipzen A."/>
            <person name="Riley R."/>
            <person name="Andreopoulos W."/>
            <person name="He G."/>
            <person name="Johnson J."/>
            <person name="Nolan M."/>
            <person name="Tritt A."/>
            <person name="Barry K.W."/>
            <person name="Grigoriev I.V."/>
            <person name="Nagy L.G."/>
            <person name="Hibbett D."/>
            <person name="Henrissat B."/>
            <person name="Matheny P.B."/>
            <person name="Labbe J."/>
            <person name="Martin F.M."/>
        </authorList>
    </citation>
    <scope>NUCLEOTIDE SEQUENCE</scope>
    <source>
        <strain evidence="9">BPL690</strain>
    </source>
</reference>
<dbReference type="AlphaFoldDB" id="A0AAD4LWR4"/>
<feature type="region of interest" description="Disordered" evidence="7">
    <location>
        <begin position="355"/>
        <end position="419"/>
    </location>
</feature>
<dbReference type="Gene3D" id="4.10.280.10">
    <property type="entry name" value="Helix-loop-helix DNA-binding domain"/>
    <property type="match status" value="1"/>
</dbReference>
<keyword evidence="1" id="KW-0805">Transcription regulation</keyword>
<dbReference type="CDD" id="cd00083">
    <property type="entry name" value="bHLH_SF"/>
    <property type="match status" value="1"/>
</dbReference>
<keyword evidence="5" id="KW-0539">Nucleus</keyword>
<sequence length="469" mass="49990">MALTLPIPSSPSSASADSPNAPHTPLSPTLPVQTLALPPSDQSSVPSTTNTSSGPLSSANPQAKRKPSRRANTAERRATHNAVERQRRETLNGRFLDLAALLPNLSQIRRPSKSAIVNSSIAHIHASRRHRAMASRELRLMKLEADALRRELNEWRDRANLPRIEEPVRSEAFSMVLSGEVEILTSIPGMDEEEDGEGFGDNDDDLPIRVMSAGIGRSMLEDAEDLNPMVTPTVGSAGNPFAHGVPPHSGAPHLAHILPRPASHSRPIIAQNIPNVSFENPAMTSLFDQHAHVSPQQYQMQFNVGHPIETENFNNNSSKPTRLVYPACDSHGPPPNGAGQPFAAHRAYYQGVPRHQHPGQQIYGSPIDSEDGSSVCSGPGIDGRRRSNSMNGSGYGSPQDAHSGSGSSQPGSYEVPGILTSGIPARMSAGGAMWSRDEMESMAQLKPNMSSAPIAVGGGGNGGGFAMMM</sequence>